<dbReference type="PANTHER" id="PTHR48020:SF12">
    <property type="entry name" value="PROTON MYO-INOSITOL COTRANSPORTER"/>
    <property type="match status" value="1"/>
</dbReference>
<feature type="transmembrane region" description="Helical" evidence="7">
    <location>
        <begin position="158"/>
        <end position="179"/>
    </location>
</feature>
<dbReference type="EMBL" id="HBIH01024911">
    <property type="protein sequence ID" value="CAE0329340.1"/>
    <property type="molecule type" value="Transcribed_RNA"/>
</dbReference>
<dbReference type="InterPro" id="IPR050814">
    <property type="entry name" value="Myo-inositol_Transporter"/>
</dbReference>
<dbReference type="InterPro" id="IPR020846">
    <property type="entry name" value="MFS_dom"/>
</dbReference>
<keyword evidence="4 7" id="KW-0812">Transmembrane</keyword>
<keyword evidence="3" id="KW-0813">Transport</keyword>
<sequence>MYYGPDIIKETGIKVDGVDPDRLSIILNIPLALVNAIGSTVAVFVIDKMGRRFIMLRTLPFTLIACLLVALSMYLTAFTSGDASIKTGNYLAMIALIMYLAFFSIGMSSTVWSVNTEIYPIHLIGSGSSLATATNWFSNFIVSTFFMSIMKNSDVGKVVAFALLGFFCLLAILFIYYLVPETGGRPINENIKNILGPKKYKALIDDDGNQTASQED</sequence>
<keyword evidence="6 7" id="KW-0472">Membrane</keyword>
<evidence type="ECO:0000313" key="9">
    <source>
        <dbReference type="EMBL" id="CAE0329340.1"/>
    </source>
</evidence>
<dbReference type="InterPro" id="IPR036259">
    <property type="entry name" value="MFS_trans_sf"/>
</dbReference>
<evidence type="ECO:0000256" key="4">
    <source>
        <dbReference type="ARBA" id="ARBA00022692"/>
    </source>
</evidence>
<evidence type="ECO:0000256" key="3">
    <source>
        <dbReference type="ARBA" id="ARBA00022448"/>
    </source>
</evidence>
<evidence type="ECO:0000256" key="6">
    <source>
        <dbReference type="ARBA" id="ARBA00023136"/>
    </source>
</evidence>
<dbReference type="GO" id="GO:0022857">
    <property type="term" value="F:transmembrane transporter activity"/>
    <property type="evidence" value="ECO:0007669"/>
    <property type="project" value="InterPro"/>
</dbReference>
<feature type="transmembrane region" description="Helical" evidence="7">
    <location>
        <begin position="90"/>
        <end position="112"/>
    </location>
</feature>
<feature type="transmembrane region" description="Helical" evidence="7">
    <location>
        <begin position="25"/>
        <end position="46"/>
    </location>
</feature>
<evidence type="ECO:0000256" key="7">
    <source>
        <dbReference type="SAM" id="Phobius"/>
    </source>
</evidence>
<accession>A0A7S3MZJ0</accession>
<gene>
    <name evidence="9" type="ORF">SINC0208_LOCUS9969</name>
</gene>
<protein>
    <recommendedName>
        <fullName evidence="8">Major facilitator superfamily (MFS) profile domain-containing protein</fullName>
    </recommendedName>
</protein>
<proteinExistence type="inferred from homology"/>
<dbReference type="Pfam" id="PF00083">
    <property type="entry name" value="Sugar_tr"/>
    <property type="match status" value="1"/>
</dbReference>
<keyword evidence="5 7" id="KW-1133">Transmembrane helix</keyword>
<feature type="transmembrane region" description="Helical" evidence="7">
    <location>
        <begin position="58"/>
        <end position="78"/>
    </location>
</feature>
<dbReference type="SUPFAM" id="SSF103473">
    <property type="entry name" value="MFS general substrate transporter"/>
    <property type="match status" value="1"/>
</dbReference>
<comment type="subcellular location">
    <subcellularLocation>
        <location evidence="1">Membrane</location>
        <topology evidence="1">Multi-pass membrane protein</topology>
    </subcellularLocation>
</comment>
<evidence type="ECO:0000259" key="8">
    <source>
        <dbReference type="PROSITE" id="PS50850"/>
    </source>
</evidence>
<evidence type="ECO:0000256" key="1">
    <source>
        <dbReference type="ARBA" id="ARBA00004141"/>
    </source>
</evidence>
<evidence type="ECO:0000256" key="5">
    <source>
        <dbReference type="ARBA" id="ARBA00022989"/>
    </source>
</evidence>
<dbReference type="PROSITE" id="PS00216">
    <property type="entry name" value="SUGAR_TRANSPORT_1"/>
    <property type="match status" value="1"/>
</dbReference>
<name>A0A7S3MZJ0_9SPIT</name>
<reference evidence="9" key="1">
    <citation type="submission" date="2021-01" db="EMBL/GenBank/DDBJ databases">
        <authorList>
            <person name="Corre E."/>
            <person name="Pelletier E."/>
            <person name="Niang G."/>
            <person name="Scheremetjew M."/>
            <person name="Finn R."/>
            <person name="Kale V."/>
            <person name="Holt S."/>
            <person name="Cochrane G."/>
            <person name="Meng A."/>
            <person name="Brown T."/>
            <person name="Cohen L."/>
        </authorList>
    </citation>
    <scope>NUCLEOTIDE SEQUENCE</scope>
    <source>
        <strain evidence="9">S3</strain>
    </source>
</reference>
<dbReference type="InterPro" id="IPR005828">
    <property type="entry name" value="MFS_sugar_transport-like"/>
</dbReference>
<feature type="domain" description="Major facilitator superfamily (MFS) profile" evidence="8">
    <location>
        <begin position="1"/>
        <end position="183"/>
    </location>
</feature>
<dbReference type="Gene3D" id="1.20.1250.20">
    <property type="entry name" value="MFS general substrate transporter like domains"/>
    <property type="match status" value="1"/>
</dbReference>
<dbReference type="GO" id="GO:0016020">
    <property type="term" value="C:membrane"/>
    <property type="evidence" value="ECO:0007669"/>
    <property type="project" value="UniProtKB-SubCell"/>
</dbReference>
<organism evidence="9">
    <name type="scientific">Strombidium inclinatum</name>
    <dbReference type="NCBI Taxonomy" id="197538"/>
    <lineage>
        <taxon>Eukaryota</taxon>
        <taxon>Sar</taxon>
        <taxon>Alveolata</taxon>
        <taxon>Ciliophora</taxon>
        <taxon>Intramacronucleata</taxon>
        <taxon>Spirotrichea</taxon>
        <taxon>Oligotrichia</taxon>
        <taxon>Strombidiidae</taxon>
        <taxon>Strombidium</taxon>
    </lineage>
</organism>
<dbReference type="AlphaFoldDB" id="A0A7S3MZJ0"/>
<dbReference type="PROSITE" id="PS50850">
    <property type="entry name" value="MFS"/>
    <property type="match status" value="1"/>
</dbReference>
<dbReference type="InterPro" id="IPR005829">
    <property type="entry name" value="Sugar_transporter_CS"/>
</dbReference>
<evidence type="ECO:0000256" key="2">
    <source>
        <dbReference type="ARBA" id="ARBA00010992"/>
    </source>
</evidence>
<feature type="transmembrane region" description="Helical" evidence="7">
    <location>
        <begin position="119"/>
        <end position="138"/>
    </location>
</feature>
<dbReference type="PANTHER" id="PTHR48020">
    <property type="entry name" value="PROTON MYO-INOSITOL COTRANSPORTER"/>
    <property type="match status" value="1"/>
</dbReference>
<comment type="similarity">
    <text evidence="2">Belongs to the major facilitator superfamily. Sugar transporter (TC 2.A.1.1) family.</text>
</comment>